<dbReference type="AlphaFoldDB" id="A0A6G9QJN3"/>
<name>A0A6G9QJN3_9GAMM</name>
<dbReference type="EMBL" id="CP050313">
    <property type="protein sequence ID" value="QIR14089.1"/>
    <property type="molecule type" value="Genomic_DNA"/>
</dbReference>
<proteinExistence type="predicted"/>
<dbReference type="Proteomes" id="UP000502608">
    <property type="component" value="Chromosome"/>
</dbReference>
<accession>A0A6G9QJN3</accession>
<gene>
    <name evidence="3" type="ORF">HBH39_05960</name>
</gene>
<organism evidence="3 4">
    <name type="scientific">Shewanella aestuarii</name>
    <dbReference type="NCBI Taxonomy" id="1028752"/>
    <lineage>
        <taxon>Bacteria</taxon>
        <taxon>Pseudomonadati</taxon>
        <taxon>Pseudomonadota</taxon>
        <taxon>Gammaproteobacteria</taxon>
        <taxon>Alteromonadales</taxon>
        <taxon>Shewanellaceae</taxon>
        <taxon>Shewanella</taxon>
    </lineage>
</organism>
<dbReference type="PANTHER" id="PTHR11820">
    <property type="entry name" value="ACYLPYRUVASE"/>
    <property type="match status" value="1"/>
</dbReference>
<dbReference type="RefSeq" id="WP_167676488.1">
    <property type="nucleotide sequence ID" value="NZ_CP050313.1"/>
</dbReference>
<dbReference type="InterPro" id="IPR011234">
    <property type="entry name" value="Fumarylacetoacetase-like_C"/>
</dbReference>
<reference evidence="3 4" key="1">
    <citation type="submission" date="2020-03" db="EMBL/GenBank/DDBJ databases">
        <title>Complete genome sequence of Shewanella sp.</title>
        <authorList>
            <person name="Kim Y.-S."/>
            <person name="Kim S.-J."/>
            <person name="Jung H.-K."/>
            <person name="Kim K.-H."/>
        </authorList>
    </citation>
    <scope>NUCLEOTIDE SEQUENCE [LARGE SCALE GENOMIC DNA]</scope>
    <source>
        <strain evidence="3 4">PN3F2</strain>
    </source>
</reference>
<evidence type="ECO:0000259" key="2">
    <source>
        <dbReference type="Pfam" id="PF01557"/>
    </source>
</evidence>
<dbReference type="KEGG" id="saes:HBH39_05960"/>
<evidence type="ECO:0000256" key="1">
    <source>
        <dbReference type="ARBA" id="ARBA00022723"/>
    </source>
</evidence>
<protein>
    <submittedName>
        <fullName evidence="3">Fumarylacetoacetate hydrolase family protein</fullName>
    </submittedName>
</protein>
<sequence length="219" mass="24623">MQQIQIASKADIVPFKVVCVGRNYVEHIKELGNEVPDEMVVFSKPNSAISSQLIAVYQEELHYEAELCFVIKHGQLYAVGVGLDLTKRGLQNKLKSQGLPWERAKGFNGAVVFSEFIVIEQVTSDWCFTLTIDNELVQIGHSSLMMYPPQVILNELQSFMHLDDGDVIMTGTPKGVGKVIKGARFEVKLWADIPFTTEDELVNNLQQLTPLICQQWQAK</sequence>
<keyword evidence="3" id="KW-0378">Hydrolase</keyword>
<dbReference type="InterPro" id="IPR036663">
    <property type="entry name" value="Fumarylacetoacetase_C_sf"/>
</dbReference>
<evidence type="ECO:0000313" key="3">
    <source>
        <dbReference type="EMBL" id="QIR14089.1"/>
    </source>
</evidence>
<dbReference type="SUPFAM" id="SSF56529">
    <property type="entry name" value="FAH"/>
    <property type="match status" value="1"/>
</dbReference>
<keyword evidence="4" id="KW-1185">Reference proteome</keyword>
<evidence type="ECO:0000313" key="4">
    <source>
        <dbReference type="Proteomes" id="UP000502608"/>
    </source>
</evidence>
<dbReference type="PANTHER" id="PTHR11820:SF7">
    <property type="entry name" value="ACYLPYRUVASE FAHD1, MITOCHONDRIAL"/>
    <property type="match status" value="1"/>
</dbReference>
<dbReference type="Pfam" id="PF01557">
    <property type="entry name" value="FAA_hydrolase"/>
    <property type="match status" value="1"/>
</dbReference>
<dbReference type="GO" id="GO:0018773">
    <property type="term" value="F:acetylpyruvate hydrolase activity"/>
    <property type="evidence" value="ECO:0007669"/>
    <property type="project" value="TreeGrafter"/>
</dbReference>
<keyword evidence="1" id="KW-0479">Metal-binding</keyword>
<dbReference type="GO" id="GO:0046872">
    <property type="term" value="F:metal ion binding"/>
    <property type="evidence" value="ECO:0007669"/>
    <property type="project" value="UniProtKB-KW"/>
</dbReference>
<dbReference type="Gene3D" id="3.90.850.10">
    <property type="entry name" value="Fumarylacetoacetase-like, C-terminal domain"/>
    <property type="match status" value="1"/>
</dbReference>
<feature type="domain" description="Fumarylacetoacetase-like C-terminal" evidence="2">
    <location>
        <begin position="16"/>
        <end position="187"/>
    </location>
</feature>